<protein>
    <submittedName>
        <fullName evidence="1">Uncharacterized protein</fullName>
    </submittedName>
</protein>
<evidence type="ECO:0000313" key="2">
    <source>
        <dbReference type="Proteomes" id="UP000190675"/>
    </source>
</evidence>
<organism evidence="1 2">
    <name type="scientific">Bradyrhizobium erythrophlei</name>
    <dbReference type="NCBI Taxonomy" id="1437360"/>
    <lineage>
        <taxon>Bacteria</taxon>
        <taxon>Pseudomonadati</taxon>
        <taxon>Pseudomonadota</taxon>
        <taxon>Alphaproteobacteria</taxon>
        <taxon>Hyphomicrobiales</taxon>
        <taxon>Nitrobacteraceae</taxon>
        <taxon>Bradyrhizobium</taxon>
    </lineage>
</organism>
<gene>
    <name evidence="1" type="ORF">SAMN05444169_7632</name>
</gene>
<evidence type="ECO:0000313" key="1">
    <source>
        <dbReference type="EMBL" id="SHH47413.1"/>
    </source>
</evidence>
<name>A0A1M5TAL7_9BRAD</name>
<accession>A0A1M5TAL7</accession>
<reference evidence="1 2" key="1">
    <citation type="submission" date="2016-11" db="EMBL/GenBank/DDBJ databases">
        <authorList>
            <person name="Jaros S."/>
            <person name="Januszkiewicz K."/>
            <person name="Wedrychowicz H."/>
        </authorList>
    </citation>
    <scope>NUCLEOTIDE SEQUENCE [LARGE SCALE GENOMIC DNA]</scope>
    <source>
        <strain evidence="1 2">GAS242</strain>
    </source>
</reference>
<sequence>MKIYHIAGWYYLGCYIDHHLHLVAKLGQTIPA</sequence>
<dbReference type="Proteomes" id="UP000190675">
    <property type="component" value="Chromosome I"/>
</dbReference>
<dbReference type="EMBL" id="LT670818">
    <property type="protein sequence ID" value="SHH47413.1"/>
    <property type="molecule type" value="Genomic_DNA"/>
</dbReference>
<dbReference type="AlphaFoldDB" id="A0A1M5TAL7"/>
<proteinExistence type="predicted"/>